<dbReference type="SUPFAM" id="SSF51905">
    <property type="entry name" value="FAD/NAD(P)-binding domain"/>
    <property type="match status" value="1"/>
</dbReference>
<gene>
    <name evidence="7" type="ORF">SAMN03080601_00792</name>
</gene>
<organism evidence="7 8">
    <name type="scientific">Alkalitalea saponilacus</name>
    <dbReference type="NCBI Taxonomy" id="889453"/>
    <lineage>
        <taxon>Bacteria</taxon>
        <taxon>Pseudomonadati</taxon>
        <taxon>Bacteroidota</taxon>
        <taxon>Bacteroidia</taxon>
        <taxon>Marinilabiliales</taxon>
        <taxon>Marinilabiliaceae</taxon>
        <taxon>Alkalitalea</taxon>
    </lineage>
</organism>
<accession>A0A1T5CE95</accession>
<dbReference type="OrthoDB" id="9774675at2"/>
<keyword evidence="8" id="KW-1185">Reference proteome</keyword>
<dbReference type="NCBIfam" id="TIGR02734">
    <property type="entry name" value="crtI_fam"/>
    <property type="match status" value="1"/>
</dbReference>
<dbReference type="GO" id="GO:0016117">
    <property type="term" value="P:carotenoid biosynthetic process"/>
    <property type="evidence" value="ECO:0007669"/>
    <property type="project" value="UniProtKB-KW"/>
</dbReference>
<dbReference type="GO" id="GO:0016491">
    <property type="term" value="F:oxidoreductase activity"/>
    <property type="evidence" value="ECO:0007669"/>
    <property type="project" value="UniProtKB-KW"/>
</dbReference>
<evidence type="ECO:0000256" key="3">
    <source>
        <dbReference type="ARBA" id="ARBA00022746"/>
    </source>
</evidence>
<dbReference type="InterPro" id="IPR036188">
    <property type="entry name" value="FAD/NAD-bd_sf"/>
</dbReference>
<evidence type="ECO:0000259" key="6">
    <source>
        <dbReference type="Pfam" id="PF01593"/>
    </source>
</evidence>
<dbReference type="Proteomes" id="UP000191055">
    <property type="component" value="Unassembled WGS sequence"/>
</dbReference>
<dbReference type="Pfam" id="PF01593">
    <property type="entry name" value="Amino_oxidase"/>
    <property type="match status" value="1"/>
</dbReference>
<evidence type="ECO:0000313" key="7">
    <source>
        <dbReference type="EMBL" id="SKB57815.1"/>
    </source>
</evidence>
<keyword evidence="4 5" id="KW-0560">Oxidoreductase</keyword>
<dbReference type="InterPro" id="IPR002937">
    <property type="entry name" value="Amino_oxidase"/>
</dbReference>
<dbReference type="AlphaFoldDB" id="A0A1T5CE95"/>
<dbReference type="Gene3D" id="3.50.50.60">
    <property type="entry name" value="FAD/NAD(P)-binding domain"/>
    <property type="match status" value="2"/>
</dbReference>
<dbReference type="InterPro" id="IPR014105">
    <property type="entry name" value="Carotenoid/retinoid_OxRdtase"/>
</dbReference>
<feature type="domain" description="Amine oxidase" evidence="6">
    <location>
        <begin position="13"/>
        <end position="488"/>
    </location>
</feature>
<proteinExistence type="inferred from homology"/>
<evidence type="ECO:0000256" key="1">
    <source>
        <dbReference type="ARBA" id="ARBA00004829"/>
    </source>
</evidence>
<name>A0A1T5CE95_9BACT</name>
<protein>
    <submittedName>
        <fullName evidence="7">Phytoene desaturase</fullName>
    </submittedName>
</protein>
<dbReference type="RefSeq" id="WP_079556583.1">
    <property type="nucleotide sequence ID" value="NZ_CP021904.1"/>
</dbReference>
<evidence type="ECO:0000256" key="5">
    <source>
        <dbReference type="RuleBase" id="RU362075"/>
    </source>
</evidence>
<dbReference type="PANTHER" id="PTHR43734:SF1">
    <property type="entry name" value="PHYTOENE DESATURASE"/>
    <property type="match status" value="1"/>
</dbReference>
<dbReference type="STRING" id="889453.SAMN03080601_00792"/>
<comment type="similarity">
    <text evidence="2 5">Belongs to the carotenoid/retinoid oxidoreductase family.</text>
</comment>
<dbReference type="KEGG" id="asx:CDL62_12195"/>
<evidence type="ECO:0000256" key="4">
    <source>
        <dbReference type="ARBA" id="ARBA00023002"/>
    </source>
</evidence>
<dbReference type="PANTHER" id="PTHR43734">
    <property type="entry name" value="PHYTOENE DESATURASE"/>
    <property type="match status" value="1"/>
</dbReference>
<comment type="pathway">
    <text evidence="1 5">Carotenoid biosynthesis.</text>
</comment>
<keyword evidence="3 5" id="KW-0125">Carotenoid biosynthesis</keyword>
<evidence type="ECO:0000313" key="8">
    <source>
        <dbReference type="Proteomes" id="UP000191055"/>
    </source>
</evidence>
<reference evidence="7 8" key="1">
    <citation type="submission" date="2017-02" db="EMBL/GenBank/DDBJ databases">
        <authorList>
            <person name="Peterson S.W."/>
        </authorList>
    </citation>
    <scope>NUCLEOTIDE SEQUENCE [LARGE SCALE GENOMIC DNA]</scope>
    <source>
        <strain evidence="7 8">DSM 24412</strain>
    </source>
</reference>
<dbReference type="EMBL" id="FUYV01000003">
    <property type="protein sequence ID" value="SKB57815.1"/>
    <property type="molecule type" value="Genomic_DNA"/>
</dbReference>
<evidence type="ECO:0000256" key="2">
    <source>
        <dbReference type="ARBA" id="ARBA00006046"/>
    </source>
</evidence>
<sequence>MSQKKIIIAGAGLGGLATALRLASKGFDVTILEKHHQAGGRLNMLEKDGFKFDLGPTFFSMSYEFDELVQSCGIDYPFEFIELEPLFTVNIDGIDQTFTIYKDLDKLSAQFELFEPDFKAKMEAHLLKTESLYNDTVNRIVHRNFNSLPDYLLQITKVPLKHTPLLFKTMWKELCDSFESKEARMVFSLVGFFLGATPFDTPAVFSLLNYVEMKHDGYHNVKGGMYKIVESLEKILKEKGVKFHYNTEITGAVYENSTLKSITDSSGKHWDADIFVINADAASFRGQILKRPKYSESKLNKKKWTMAPLTIYLGIKGKLDNLQHHNYFLGNNFDEYAKGVFKNRVSFQKPYYYVNVPSKNNPEYAPEGHESLFILCPSPDLRFKPDWNDREEIAQNIIEDLSRRSGYNLNEMIVSKTILSPEHWESMFNLYKGSGLGLAHDMNQIGWFRPSNKDEELKNLYYVGASTIPGTGLPMTVISSKLTTTRVLEDLNQKH</sequence>